<comment type="subcellular location">
    <subcellularLocation>
        <location evidence="1 11">Bacterial flagellum basal body</location>
    </subcellularLocation>
    <subcellularLocation>
        <location evidence="11">Cell inner membrane</location>
        <topology evidence="11">Peripheral membrane protein</topology>
        <orientation evidence="11">Cytoplasmic side</orientation>
    </subcellularLocation>
    <subcellularLocation>
        <location evidence="2">Cell membrane</location>
        <topology evidence="2">Peripheral membrane protein</topology>
        <orientation evidence="2">Cytoplasmic side</orientation>
    </subcellularLocation>
</comment>
<evidence type="ECO:0000313" key="15">
    <source>
        <dbReference type="EMBL" id="MFD1508152.1"/>
    </source>
</evidence>
<accession>A0ABW4EAJ9</accession>
<keyword evidence="16" id="KW-1185">Reference proteome</keyword>
<dbReference type="PIRSF" id="PIRSF003161">
    <property type="entry name" value="FliG"/>
    <property type="match status" value="1"/>
</dbReference>
<gene>
    <name evidence="15" type="primary">fliG</name>
    <name evidence="15" type="ORF">ACFTOW_01840</name>
</gene>
<dbReference type="InterPro" id="IPR028263">
    <property type="entry name" value="FliG_N"/>
</dbReference>
<organism evidence="15 16">
    <name type="scientific">Lacimonas salitolerans</name>
    <dbReference type="NCBI Taxonomy" id="1323750"/>
    <lineage>
        <taxon>Bacteria</taxon>
        <taxon>Pseudomonadati</taxon>
        <taxon>Pseudomonadota</taxon>
        <taxon>Alphaproteobacteria</taxon>
        <taxon>Rhodobacterales</taxon>
        <taxon>Paracoccaceae</taxon>
        <taxon>Lacimonas</taxon>
    </lineage>
</organism>
<dbReference type="PRINTS" id="PR00954">
    <property type="entry name" value="FLGMOTORFLIG"/>
</dbReference>
<evidence type="ECO:0000256" key="11">
    <source>
        <dbReference type="PIRNR" id="PIRNR003161"/>
    </source>
</evidence>
<evidence type="ECO:0000259" key="14">
    <source>
        <dbReference type="Pfam" id="PF14842"/>
    </source>
</evidence>
<evidence type="ECO:0000256" key="5">
    <source>
        <dbReference type="ARBA" id="ARBA00022475"/>
    </source>
</evidence>
<dbReference type="Pfam" id="PF01706">
    <property type="entry name" value="FliG_C"/>
    <property type="match status" value="1"/>
</dbReference>
<keyword evidence="15" id="KW-0969">Cilium</keyword>
<evidence type="ECO:0000256" key="6">
    <source>
        <dbReference type="ARBA" id="ARBA00022500"/>
    </source>
</evidence>
<evidence type="ECO:0000256" key="8">
    <source>
        <dbReference type="ARBA" id="ARBA00023136"/>
    </source>
</evidence>
<evidence type="ECO:0000256" key="4">
    <source>
        <dbReference type="ARBA" id="ARBA00021870"/>
    </source>
</evidence>
<comment type="caution">
    <text evidence="15">The sequence shown here is derived from an EMBL/GenBank/DDBJ whole genome shotgun (WGS) entry which is preliminary data.</text>
</comment>
<feature type="domain" description="Flagellar motor switch protein FliG N-terminal" evidence="14">
    <location>
        <begin position="18"/>
        <end position="119"/>
    </location>
</feature>
<evidence type="ECO:0000313" key="16">
    <source>
        <dbReference type="Proteomes" id="UP001597186"/>
    </source>
</evidence>
<dbReference type="SUPFAM" id="SSF48029">
    <property type="entry name" value="FliG"/>
    <property type="match status" value="2"/>
</dbReference>
<keyword evidence="5 11" id="KW-1003">Cell membrane</keyword>
<dbReference type="Pfam" id="PF14841">
    <property type="entry name" value="FliG_M"/>
    <property type="match status" value="1"/>
</dbReference>
<evidence type="ECO:0000259" key="13">
    <source>
        <dbReference type="Pfam" id="PF14841"/>
    </source>
</evidence>
<sequence length="346" mass="38414">MDGTNIEPTDALEITQRLSGTQKSAILMMLLGEEEAAEILKNLSPREVQHLGAAMYSVRNTDQETVNAVLDEFLAIIKQQTSLGLGAGNYIRNVLYRALGEDKAQSVLSRITPASSERPIEILDWMDARSITELLQDEHPQIIALVVSYLDYSLASDVLNLLGEELQPEIVLRIATLETVDPEALRELEQVMQKKFKANTSLRSSKVGGVKAAAKIMNFTKSNTERRIMGSIKRRDKDLMQAIQENMFTFDNLGMSDDRSLQTLLRSIDTEDLIMALKGADEELQDKLFGCMSSRAAANIKDEMEVLGPVRLTEVQRAQVKIIEVARKMADEGTIVLAGRGGEEMV</sequence>
<feature type="domain" description="Flagellar motor switch protein FliG C-terminal" evidence="12">
    <location>
        <begin position="231"/>
        <end position="337"/>
    </location>
</feature>
<name>A0ABW4EAJ9_9RHOB</name>
<protein>
    <recommendedName>
        <fullName evidence="4 11">Flagellar motor switch protein FliG</fullName>
    </recommendedName>
</protein>
<keyword evidence="6 11" id="KW-0145">Chemotaxis</keyword>
<evidence type="ECO:0000256" key="2">
    <source>
        <dbReference type="ARBA" id="ARBA00004413"/>
    </source>
</evidence>
<dbReference type="Proteomes" id="UP001597186">
    <property type="component" value="Unassembled WGS sequence"/>
</dbReference>
<dbReference type="RefSeq" id="WP_379912495.1">
    <property type="nucleotide sequence ID" value="NZ_JBHUDD010000012.1"/>
</dbReference>
<dbReference type="InterPro" id="IPR023087">
    <property type="entry name" value="Flg_Motor_Flig_C"/>
</dbReference>
<evidence type="ECO:0000256" key="10">
    <source>
        <dbReference type="ARBA" id="ARBA00025598"/>
    </source>
</evidence>
<dbReference type="InterPro" id="IPR032779">
    <property type="entry name" value="FliG_M"/>
</dbReference>
<dbReference type="EMBL" id="JBHUDD010000012">
    <property type="protein sequence ID" value="MFD1508152.1"/>
    <property type="molecule type" value="Genomic_DNA"/>
</dbReference>
<keyword evidence="15" id="KW-0966">Cell projection</keyword>
<evidence type="ECO:0000256" key="9">
    <source>
        <dbReference type="ARBA" id="ARBA00023143"/>
    </source>
</evidence>
<dbReference type="NCBIfam" id="TIGR00207">
    <property type="entry name" value="fliG"/>
    <property type="match status" value="1"/>
</dbReference>
<reference evidence="16" key="1">
    <citation type="journal article" date="2019" name="Int. J. Syst. Evol. Microbiol.">
        <title>The Global Catalogue of Microorganisms (GCM) 10K type strain sequencing project: providing services to taxonomists for standard genome sequencing and annotation.</title>
        <authorList>
            <consortium name="The Broad Institute Genomics Platform"/>
            <consortium name="The Broad Institute Genome Sequencing Center for Infectious Disease"/>
            <person name="Wu L."/>
            <person name="Ma J."/>
        </authorList>
    </citation>
    <scope>NUCLEOTIDE SEQUENCE [LARGE SCALE GENOMIC DNA]</scope>
    <source>
        <strain evidence="16">CGMCC 1.12477</strain>
    </source>
</reference>
<comment type="function">
    <text evidence="10 11">FliG is one of three proteins (FliG, FliN, FliM) that forms the rotor-mounted switch complex (C ring), located at the base of the basal body. This complex interacts with the CheY and CheZ chemotaxis proteins, in addition to contacting components of the motor that determine the direction of flagellar rotation.</text>
</comment>
<evidence type="ECO:0000259" key="12">
    <source>
        <dbReference type="Pfam" id="PF01706"/>
    </source>
</evidence>
<dbReference type="PANTHER" id="PTHR30534">
    <property type="entry name" value="FLAGELLAR MOTOR SWITCH PROTEIN FLIG"/>
    <property type="match status" value="1"/>
</dbReference>
<dbReference type="Gene3D" id="1.10.220.30">
    <property type="match status" value="3"/>
</dbReference>
<feature type="domain" description="Flagellar motor switch protein FliG middle" evidence="13">
    <location>
        <begin position="129"/>
        <end position="201"/>
    </location>
</feature>
<keyword evidence="15" id="KW-0282">Flagellum</keyword>
<keyword evidence="9 11" id="KW-0975">Bacterial flagellum</keyword>
<dbReference type="InterPro" id="IPR011002">
    <property type="entry name" value="FliG_a-hlx"/>
</dbReference>
<evidence type="ECO:0000256" key="1">
    <source>
        <dbReference type="ARBA" id="ARBA00004117"/>
    </source>
</evidence>
<keyword evidence="7 11" id="KW-0283">Flagellar rotation</keyword>
<comment type="similarity">
    <text evidence="3 11">Belongs to the FliG family.</text>
</comment>
<evidence type="ECO:0000256" key="7">
    <source>
        <dbReference type="ARBA" id="ARBA00022779"/>
    </source>
</evidence>
<dbReference type="Pfam" id="PF14842">
    <property type="entry name" value="FliG_N"/>
    <property type="match status" value="1"/>
</dbReference>
<keyword evidence="8 11" id="KW-0472">Membrane</keyword>
<dbReference type="InterPro" id="IPR000090">
    <property type="entry name" value="Flg_Motor_Flig"/>
</dbReference>
<keyword evidence="11" id="KW-0997">Cell inner membrane</keyword>
<proteinExistence type="inferred from homology"/>
<dbReference type="PANTHER" id="PTHR30534:SF0">
    <property type="entry name" value="FLAGELLAR MOTOR SWITCH PROTEIN FLIG"/>
    <property type="match status" value="1"/>
</dbReference>
<evidence type="ECO:0000256" key="3">
    <source>
        <dbReference type="ARBA" id="ARBA00010299"/>
    </source>
</evidence>